<comment type="caution">
    <text evidence="3">The sequence shown here is derived from an EMBL/GenBank/DDBJ whole genome shotgun (WGS) entry which is preliminary data.</text>
</comment>
<dbReference type="Gene3D" id="3.30.200.20">
    <property type="entry name" value="Phosphorylase Kinase, domain 1"/>
    <property type="match status" value="1"/>
</dbReference>
<protein>
    <submittedName>
        <fullName evidence="3">Phosphotransferase</fullName>
    </submittedName>
</protein>
<dbReference type="EMBL" id="JBHLUU010000111">
    <property type="protein sequence ID" value="MFC0476790.1"/>
    <property type="molecule type" value="Genomic_DNA"/>
</dbReference>
<evidence type="ECO:0000313" key="4">
    <source>
        <dbReference type="Proteomes" id="UP001589738"/>
    </source>
</evidence>
<dbReference type="InterPro" id="IPR011009">
    <property type="entry name" value="Kinase-like_dom_sf"/>
</dbReference>
<dbReference type="InterPro" id="IPR050249">
    <property type="entry name" value="Pseudomonas-type_ThrB"/>
</dbReference>
<dbReference type="Gene3D" id="3.90.1200.10">
    <property type="match status" value="1"/>
</dbReference>
<dbReference type="PANTHER" id="PTHR21064">
    <property type="entry name" value="AMINOGLYCOSIDE PHOSPHOTRANSFERASE DOMAIN-CONTAINING PROTEIN-RELATED"/>
    <property type="match status" value="1"/>
</dbReference>
<evidence type="ECO:0000313" key="3">
    <source>
        <dbReference type="EMBL" id="MFC0476790.1"/>
    </source>
</evidence>
<dbReference type="SUPFAM" id="SSF56112">
    <property type="entry name" value="Protein kinase-like (PK-like)"/>
    <property type="match status" value="1"/>
</dbReference>
<dbReference type="InterPro" id="IPR002575">
    <property type="entry name" value="Aminoglycoside_PTrfase"/>
</dbReference>
<gene>
    <name evidence="3" type="ORF">ACFFHF_16430</name>
</gene>
<dbReference type="Pfam" id="PF01636">
    <property type="entry name" value="APH"/>
    <property type="match status" value="1"/>
</dbReference>
<proteinExistence type="inferred from homology"/>
<dbReference type="Proteomes" id="UP001589738">
    <property type="component" value="Unassembled WGS sequence"/>
</dbReference>
<keyword evidence="4" id="KW-1185">Reference proteome</keyword>
<evidence type="ECO:0000259" key="2">
    <source>
        <dbReference type="Pfam" id="PF01636"/>
    </source>
</evidence>
<name>A0ABV6KTZ4_9BACI</name>
<dbReference type="PANTHER" id="PTHR21064:SF6">
    <property type="entry name" value="AMINOGLYCOSIDE PHOSPHOTRANSFERASE DOMAIN-CONTAINING PROTEIN"/>
    <property type="match status" value="1"/>
</dbReference>
<organism evidence="3 4">
    <name type="scientific">Robertmurraya beringensis</name>
    <dbReference type="NCBI Taxonomy" id="641660"/>
    <lineage>
        <taxon>Bacteria</taxon>
        <taxon>Bacillati</taxon>
        <taxon>Bacillota</taxon>
        <taxon>Bacilli</taxon>
        <taxon>Bacillales</taxon>
        <taxon>Bacillaceae</taxon>
        <taxon>Robertmurraya</taxon>
    </lineage>
</organism>
<reference evidence="3 4" key="1">
    <citation type="submission" date="2024-09" db="EMBL/GenBank/DDBJ databases">
        <authorList>
            <person name="Sun Q."/>
            <person name="Mori K."/>
        </authorList>
    </citation>
    <scope>NUCLEOTIDE SEQUENCE [LARGE SCALE GENOMIC DNA]</scope>
    <source>
        <strain evidence="3 4">CGMCC 1.9126</strain>
    </source>
</reference>
<sequence length="344" mass="40329">MKFKEKIINIDFYDFDDSLIKIVEQYYNIGEFIAVQPIILDGEYASLLEVRSETSKKMIFTTTFGKYFLKQIPWYCDSDDDLQFSINNQLNLYNKNIPMAKIIQNNEGNYYINVNNKKFVVFEYINGRRFTGKIEEIKSAALSLAKINSELPIGNDRTDYFKIIEDQIEIIDFGEYSDFKTYLLKFINNINNNFSINGFYNLEPITLHGDFNKWNLVFDPSNSEVLGVLDFDNIDCGPRIRDLSEAILSFGVICYKKDSTNFTEKVYSKENFVYAKEFYKAYNFHADLSDLERFLLPDLIKVVFLELVTLGLIRKDFSLNQLLINNIKLFIQDEINVLVKELYN</sequence>
<feature type="domain" description="Aminoglycoside phosphotransferase" evidence="2">
    <location>
        <begin position="61"/>
        <end position="247"/>
    </location>
</feature>
<evidence type="ECO:0000256" key="1">
    <source>
        <dbReference type="ARBA" id="ARBA00038240"/>
    </source>
</evidence>
<comment type="similarity">
    <text evidence="1">Belongs to the pseudomonas-type ThrB family.</text>
</comment>
<dbReference type="RefSeq" id="WP_377058613.1">
    <property type="nucleotide sequence ID" value="NZ_JBHLUU010000111.1"/>
</dbReference>
<accession>A0ABV6KTZ4</accession>